<dbReference type="SUPFAM" id="SSF53474">
    <property type="entry name" value="alpha/beta-Hydrolases"/>
    <property type="match status" value="1"/>
</dbReference>
<dbReference type="OrthoDB" id="9768282at2"/>
<dbReference type="InterPro" id="IPR029058">
    <property type="entry name" value="AB_hydrolase_fold"/>
</dbReference>
<protein>
    <recommendedName>
        <fullName evidence="3">Esterase</fullName>
    </recommendedName>
</protein>
<dbReference type="Gene3D" id="3.40.50.1820">
    <property type="entry name" value="alpha/beta hydrolase"/>
    <property type="match status" value="1"/>
</dbReference>
<dbReference type="PANTHER" id="PTHR48098:SF3">
    <property type="entry name" value="IRON(III) ENTEROBACTIN ESTERASE"/>
    <property type="match status" value="1"/>
</dbReference>
<accession>A0A1G7N3Y5</accession>
<dbReference type="PANTHER" id="PTHR48098">
    <property type="entry name" value="ENTEROCHELIN ESTERASE-RELATED"/>
    <property type="match status" value="1"/>
</dbReference>
<dbReference type="Proteomes" id="UP000182427">
    <property type="component" value="Chromosome I"/>
</dbReference>
<evidence type="ECO:0000313" key="2">
    <source>
        <dbReference type="Proteomes" id="UP000182427"/>
    </source>
</evidence>
<dbReference type="InterPro" id="IPR050583">
    <property type="entry name" value="Mycobacterial_A85_antigen"/>
</dbReference>
<sequence>MRKTCVSCRAVLLVVLCCIHAVSLLGQSFRVHLPADARPLQSGGERATSPGPLDGRLLLLLSNNFSAEPRTQINDSLRSQNVFGLTLDGAAPGSVVVVDDKATGYPHAHLSEVTPGTYNVQVVLNLYETFHMADGRTIKLAPDRGEGQKWNRAPGNLYSKPFKITIGANGKPTQDVDVALTEVMPAIAPIADSEFVRRIRIQSQPLSKFWGRPVFVSATVLVPAGFDQHPNARFPLMLFEDHFNDGFAEFRTTPPDPNLKPDYSDRFHLEGYNRIQQQEGYNFYKTWTAKDFPRFLVVKIQTANAFYDDSYAVDSANLGPYGEAIETELIPAVEKKFQGIGQGWARFVYGGSTGGWEAMAAQVFYPDHYNGAFIACPDPVDFHAYTNIDIYHDKNAYFTPGANIQMEQPAMRDYLGHMIITQRGVNQFEAALGDHGRSGEQYDIWQAVFSPVGADGYPAAIFDKQTGVIDPAVAKYWQDHYDLTAKLQREWPQLQPKLEGKLHVYVGSDDTYMLNNAVYLLQDFLDTAKPAAHAEVAYGPRAEHCWNGDPKLSNAYSRLHYSTMYLPKIMQRIQQTAPKGADLKSWRY</sequence>
<reference evidence="2" key="1">
    <citation type="submission" date="2016-10" db="EMBL/GenBank/DDBJ databases">
        <authorList>
            <person name="Varghese N."/>
            <person name="Submissions S."/>
        </authorList>
    </citation>
    <scope>NUCLEOTIDE SEQUENCE [LARGE SCALE GENOMIC DNA]</scope>
    <source>
        <strain evidence="2">GAS232</strain>
    </source>
</reference>
<keyword evidence="2" id="KW-1185">Reference proteome</keyword>
<organism evidence="1 2">
    <name type="scientific">Terriglobus roseus</name>
    <dbReference type="NCBI Taxonomy" id="392734"/>
    <lineage>
        <taxon>Bacteria</taxon>
        <taxon>Pseudomonadati</taxon>
        <taxon>Acidobacteriota</taxon>
        <taxon>Terriglobia</taxon>
        <taxon>Terriglobales</taxon>
        <taxon>Acidobacteriaceae</taxon>
        <taxon>Terriglobus</taxon>
    </lineage>
</organism>
<dbReference type="EMBL" id="LT629690">
    <property type="protein sequence ID" value="SDF68785.1"/>
    <property type="molecule type" value="Genomic_DNA"/>
</dbReference>
<name>A0A1G7N3Y5_9BACT</name>
<gene>
    <name evidence="1" type="ORF">SAMN05444167_3002</name>
</gene>
<proteinExistence type="predicted"/>
<dbReference type="AlphaFoldDB" id="A0A1G7N3Y5"/>
<evidence type="ECO:0000313" key="1">
    <source>
        <dbReference type="EMBL" id="SDF68785.1"/>
    </source>
</evidence>
<evidence type="ECO:0008006" key="3">
    <source>
        <dbReference type="Google" id="ProtNLM"/>
    </source>
</evidence>